<sequence length="82" mass="9584">MNQKVSWKQCVEIFEQYLFSLSGMDYNNGCYRFTVKTTVKRKDALSHDELAELCTRLCAVCIDVCLEGEKDYCWTVFYTTVT</sequence>
<comment type="caution">
    <text evidence="1">The sequence shown here is derived from an EMBL/GenBank/DDBJ whole genome shotgun (WGS) entry which is preliminary data.</text>
</comment>
<evidence type="ECO:0000313" key="2">
    <source>
        <dbReference type="Proteomes" id="UP000013041"/>
    </source>
</evidence>
<evidence type="ECO:0000313" key="1">
    <source>
        <dbReference type="EMBL" id="ENZ45210.1"/>
    </source>
</evidence>
<dbReference type="EMBL" id="AGYG01000001">
    <property type="protein sequence ID" value="ENZ45210.1"/>
    <property type="molecule type" value="Genomic_DNA"/>
</dbReference>
<proteinExistence type="predicted"/>
<dbReference type="AlphaFoldDB" id="N9ZZ63"/>
<dbReference type="Proteomes" id="UP000013041">
    <property type="component" value="Unassembled WGS sequence"/>
</dbReference>
<gene>
    <name evidence="1" type="ORF">HMPREF1097_00044</name>
</gene>
<accession>N9ZZ63</accession>
<dbReference type="HOGENOM" id="CLU_2631891_0_0_9"/>
<name>N9ZZ63_9FIRM</name>
<protein>
    <submittedName>
        <fullName evidence="1">Uncharacterized protein</fullName>
    </submittedName>
</protein>
<organism evidence="1 2">
    <name type="scientific">Enterocloster bolteae 90B8</name>
    <dbReference type="NCBI Taxonomy" id="997897"/>
    <lineage>
        <taxon>Bacteria</taxon>
        <taxon>Bacillati</taxon>
        <taxon>Bacillota</taxon>
        <taxon>Clostridia</taxon>
        <taxon>Lachnospirales</taxon>
        <taxon>Lachnospiraceae</taxon>
        <taxon>Enterocloster</taxon>
    </lineage>
</organism>
<dbReference type="RefSeq" id="WP_002570093.1">
    <property type="nucleotide sequence ID" value="NZ_KB851138.1"/>
</dbReference>
<reference evidence="1 2" key="1">
    <citation type="submission" date="2013-01" db="EMBL/GenBank/DDBJ databases">
        <title>The Genome Sequence of Clostridium bolteae 90B8.</title>
        <authorList>
            <consortium name="The Broad Institute Genome Sequencing Platform"/>
            <person name="Earl A."/>
            <person name="Ward D."/>
            <person name="Feldgarden M."/>
            <person name="Gevers D."/>
            <person name="Courvalin P."/>
            <person name="Lambert T."/>
            <person name="Walker B."/>
            <person name="Young S.K."/>
            <person name="Zeng Q."/>
            <person name="Gargeya S."/>
            <person name="Fitzgerald M."/>
            <person name="Haas B."/>
            <person name="Abouelleil A."/>
            <person name="Alvarado L."/>
            <person name="Arachchi H.M."/>
            <person name="Berlin A.M."/>
            <person name="Chapman S.B."/>
            <person name="Dewar J."/>
            <person name="Goldberg J."/>
            <person name="Griggs A."/>
            <person name="Gujja S."/>
            <person name="Hansen M."/>
            <person name="Howarth C."/>
            <person name="Imamovic A."/>
            <person name="Larimer J."/>
            <person name="McCowan C."/>
            <person name="Murphy C."/>
            <person name="Neiman D."/>
            <person name="Pearson M."/>
            <person name="Priest M."/>
            <person name="Roberts A."/>
            <person name="Saif S."/>
            <person name="Shea T."/>
            <person name="Sisk P."/>
            <person name="Sykes S."/>
            <person name="Wortman J."/>
            <person name="Nusbaum C."/>
            <person name="Birren B."/>
        </authorList>
    </citation>
    <scope>NUCLEOTIDE SEQUENCE [LARGE SCALE GENOMIC DNA]</scope>
    <source>
        <strain evidence="1 2">90B8</strain>
    </source>
</reference>